<accession>A0ABT4M0K3</accession>
<evidence type="ECO:0008006" key="4">
    <source>
        <dbReference type="Google" id="ProtNLM"/>
    </source>
</evidence>
<organism evidence="2 3">
    <name type="scientific">Castellaniella denitrificans</name>
    <dbReference type="NCBI Taxonomy" id="56119"/>
    <lineage>
        <taxon>Bacteria</taxon>
        <taxon>Pseudomonadati</taxon>
        <taxon>Pseudomonadota</taxon>
        <taxon>Betaproteobacteria</taxon>
        <taxon>Burkholderiales</taxon>
        <taxon>Alcaligenaceae</taxon>
        <taxon>Castellaniella</taxon>
    </lineage>
</organism>
<name>A0ABT4M0K3_9BURK</name>
<feature type="chain" id="PRO_5046586330" description="DnrO protein" evidence="1">
    <location>
        <begin position="22"/>
        <end position="166"/>
    </location>
</feature>
<reference evidence="2" key="1">
    <citation type="submission" date="2022-12" db="EMBL/GenBank/DDBJ databases">
        <title>Bacterial isolates from different developmental stages of Nematostella vectensis.</title>
        <authorList>
            <person name="Fraune S."/>
        </authorList>
    </citation>
    <scope>NUCLEOTIDE SEQUENCE</scope>
    <source>
        <strain evidence="2">G21619-S1</strain>
    </source>
</reference>
<comment type="caution">
    <text evidence="2">The sequence shown here is derived from an EMBL/GenBank/DDBJ whole genome shotgun (WGS) entry which is preliminary data.</text>
</comment>
<dbReference type="RefSeq" id="WP_269355991.1">
    <property type="nucleotide sequence ID" value="NZ_JAPWHE010000001.1"/>
</dbReference>
<evidence type="ECO:0000313" key="3">
    <source>
        <dbReference type="Proteomes" id="UP001068379"/>
    </source>
</evidence>
<dbReference type="Proteomes" id="UP001068379">
    <property type="component" value="Unassembled WGS sequence"/>
</dbReference>
<evidence type="ECO:0000313" key="2">
    <source>
        <dbReference type="EMBL" id="MCZ4328604.1"/>
    </source>
</evidence>
<feature type="signal peptide" evidence="1">
    <location>
        <begin position="1"/>
        <end position="21"/>
    </location>
</feature>
<sequence>MKTHSLRFLFALGLAVPLALAAGPLQAAETHGHGHEPPVALTLDHGQKWTTDGPLRQAMGNLRQAVAQALPQAHAGSMTQAAYDALGRQAGRELTYIVENCKLEPKADAALHVILADVVEGADIVGGQGAGQPRAAGVVRLAEALNRYGAYFDHPGWQDIPVPSAS</sequence>
<evidence type="ECO:0000256" key="1">
    <source>
        <dbReference type="SAM" id="SignalP"/>
    </source>
</evidence>
<keyword evidence="1" id="KW-0732">Signal</keyword>
<keyword evidence="3" id="KW-1185">Reference proteome</keyword>
<proteinExistence type="predicted"/>
<gene>
    <name evidence="2" type="ORF">O4H32_01370</name>
</gene>
<protein>
    <recommendedName>
        <fullName evidence="4">DnrO protein</fullName>
    </recommendedName>
</protein>
<dbReference type="EMBL" id="JAPWHE010000001">
    <property type="protein sequence ID" value="MCZ4328604.1"/>
    <property type="molecule type" value="Genomic_DNA"/>
</dbReference>